<reference evidence="1" key="1">
    <citation type="submission" date="2014-11" db="EMBL/GenBank/DDBJ databases">
        <authorList>
            <person name="Amaro Gonzalez C."/>
        </authorList>
    </citation>
    <scope>NUCLEOTIDE SEQUENCE</scope>
</reference>
<dbReference type="EMBL" id="GBXM01023911">
    <property type="protein sequence ID" value="JAH84666.1"/>
    <property type="molecule type" value="Transcribed_RNA"/>
</dbReference>
<evidence type="ECO:0000313" key="1">
    <source>
        <dbReference type="EMBL" id="JAH84666.1"/>
    </source>
</evidence>
<sequence length="58" mass="6682">MIDTGLVKHQHKTERLCFMVSYGHSTDVASKLAMRCHQHTGLRRIQMAERNNRLSSLS</sequence>
<dbReference type="AlphaFoldDB" id="A0A0E9W2X7"/>
<reference evidence="1" key="2">
    <citation type="journal article" date="2015" name="Fish Shellfish Immunol.">
        <title>Early steps in the European eel (Anguilla anguilla)-Vibrio vulnificus interaction in the gills: Role of the RtxA13 toxin.</title>
        <authorList>
            <person name="Callol A."/>
            <person name="Pajuelo D."/>
            <person name="Ebbesson L."/>
            <person name="Teles M."/>
            <person name="MacKenzie S."/>
            <person name="Amaro C."/>
        </authorList>
    </citation>
    <scope>NUCLEOTIDE SEQUENCE</scope>
</reference>
<protein>
    <submittedName>
        <fullName evidence="1">Uncharacterized protein</fullName>
    </submittedName>
</protein>
<accession>A0A0E9W2X7</accession>
<proteinExistence type="predicted"/>
<organism evidence="1">
    <name type="scientific">Anguilla anguilla</name>
    <name type="common">European freshwater eel</name>
    <name type="synonym">Muraena anguilla</name>
    <dbReference type="NCBI Taxonomy" id="7936"/>
    <lineage>
        <taxon>Eukaryota</taxon>
        <taxon>Metazoa</taxon>
        <taxon>Chordata</taxon>
        <taxon>Craniata</taxon>
        <taxon>Vertebrata</taxon>
        <taxon>Euteleostomi</taxon>
        <taxon>Actinopterygii</taxon>
        <taxon>Neopterygii</taxon>
        <taxon>Teleostei</taxon>
        <taxon>Anguilliformes</taxon>
        <taxon>Anguillidae</taxon>
        <taxon>Anguilla</taxon>
    </lineage>
</organism>
<name>A0A0E9W2X7_ANGAN</name>